<dbReference type="Gene3D" id="2.60.120.10">
    <property type="entry name" value="Jelly Rolls"/>
    <property type="match status" value="1"/>
</dbReference>
<accession>A0A0U2YYV2</accession>
<dbReference type="InterPro" id="IPR050807">
    <property type="entry name" value="TransReg_Diox_bact_type"/>
</dbReference>
<evidence type="ECO:0000313" key="3">
    <source>
        <dbReference type="EMBL" id="ALS76750.1"/>
    </source>
</evidence>
<organism evidence="3 4">
    <name type="scientific">Planococcus rifietoensis</name>
    <dbReference type="NCBI Taxonomy" id="200991"/>
    <lineage>
        <taxon>Bacteria</taxon>
        <taxon>Bacillati</taxon>
        <taxon>Bacillota</taxon>
        <taxon>Bacilli</taxon>
        <taxon>Bacillales</taxon>
        <taxon>Caryophanaceae</taxon>
        <taxon>Planococcus</taxon>
    </lineage>
</organism>
<gene>
    <name evidence="3" type="ORF">AUC31_16690</name>
</gene>
<dbReference type="OrthoDB" id="9814553at2"/>
<dbReference type="InterPro" id="IPR013096">
    <property type="entry name" value="Cupin_2"/>
</dbReference>
<dbReference type="Pfam" id="PF01381">
    <property type="entry name" value="HTH_3"/>
    <property type="match status" value="1"/>
</dbReference>
<evidence type="ECO:0000313" key="4">
    <source>
        <dbReference type="Proteomes" id="UP000067683"/>
    </source>
</evidence>
<dbReference type="AlphaFoldDB" id="A0A0U2YYV2"/>
<protein>
    <submittedName>
        <fullName evidence="3">Cro/Cl family transcriptional regulator</fullName>
    </submittedName>
</protein>
<reference evidence="3" key="1">
    <citation type="submission" date="2016-01" db="EMBL/GenBank/DDBJ databases">
        <title>Complete genome of Planococcus rifietoensis type strain M8.</title>
        <authorList>
            <person name="See-Too W.S."/>
        </authorList>
    </citation>
    <scope>NUCLEOTIDE SEQUENCE [LARGE SCALE GENOMIC DNA]</scope>
    <source>
        <strain evidence="3">M8</strain>
    </source>
</reference>
<evidence type="ECO:0000259" key="2">
    <source>
        <dbReference type="PROSITE" id="PS50943"/>
    </source>
</evidence>
<dbReference type="Gene3D" id="1.10.260.40">
    <property type="entry name" value="lambda repressor-like DNA-binding domains"/>
    <property type="match status" value="1"/>
</dbReference>
<keyword evidence="4" id="KW-1185">Reference proteome</keyword>
<dbReference type="PANTHER" id="PTHR46797">
    <property type="entry name" value="HTH-TYPE TRANSCRIPTIONAL REGULATOR"/>
    <property type="match status" value="1"/>
</dbReference>
<dbReference type="SUPFAM" id="SSF51182">
    <property type="entry name" value="RmlC-like cupins"/>
    <property type="match status" value="1"/>
</dbReference>
<sequence length="179" mass="20202">MQIGKKIKNLRLKNGLTQEELGSRTDLSKGFISQLERDMNSPSIETLFSLLEVLGTTPKEFFTDAEEAKLVFKEEDHTVHIDREAGYEIDWLVPTSNKKEMEPVYLTLEASGNFKTFEPSASETFVYVLKGEVRLDIGSRSYTAKAGDSIYYSADHEHQLANHSTGRAEMIIVATKSYL</sequence>
<dbReference type="InterPro" id="IPR014710">
    <property type="entry name" value="RmlC-like_jellyroll"/>
</dbReference>
<dbReference type="InterPro" id="IPR010982">
    <property type="entry name" value="Lambda_DNA-bd_dom_sf"/>
</dbReference>
<proteinExistence type="predicted"/>
<dbReference type="GO" id="GO:0005829">
    <property type="term" value="C:cytosol"/>
    <property type="evidence" value="ECO:0007669"/>
    <property type="project" value="TreeGrafter"/>
</dbReference>
<dbReference type="RefSeq" id="WP_058383451.1">
    <property type="nucleotide sequence ID" value="NZ_CP013659.2"/>
</dbReference>
<dbReference type="CDD" id="cd00093">
    <property type="entry name" value="HTH_XRE"/>
    <property type="match status" value="1"/>
</dbReference>
<dbReference type="EMBL" id="CP013659">
    <property type="protein sequence ID" value="ALS76750.1"/>
    <property type="molecule type" value="Genomic_DNA"/>
</dbReference>
<dbReference type="GO" id="GO:0003700">
    <property type="term" value="F:DNA-binding transcription factor activity"/>
    <property type="evidence" value="ECO:0007669"/>
    <property type="project" value="TreeGrafter"/>
</dbReference>
<evidence type="ECO:0000256" key="1">
    <source>
        <dbReference type="ARBA" id="ARBA00023125"/>
    </source>
</evidence>
<dbReference type="Pfam" id="PF07883">
    <property type="entry name" value="Cupin_2"/>
    <property type="match status" value="1"/>
</dbReference>
<name>A0A0U2YYV2_9BACL</name>
<dbReference type="SUPFAM" id="SSF47413">
    <property type="entry name" value="lambda repressor-like DNA-binding domains"/>
    <property type="match status" value="1"/>
</dbReference>
<dbReference type="SMART" id="SM00530">
    <property type="entry name" value="HTH_XRE"/>
    <property type="match status" value="1"/>
</dbReference>
<dbReference type="KEGG" id="prt:AUC31_16690"/>
<dbReference type="PANTHER" id="PTHR46797:SF2">
    <property type="entry name" value="TRANSCRIPTIONAL REGULATOR"/>
    <property type="match status" value="1"/>
</dbReference>
<dbReference type="CDD" id="cd02209">
    <property type="entry name" value="cupin_XRE_C"/>
    <property type="match status" value="1"/>
</dbReference>
<dbReference type="Proteomes" id="UP000067683">
    <property type="component" value="Chromosome"/>
</dbReference>
<keyword evidence="1" id="KW-0238">DNA-binding</keyword>
<dbReference type="InterPro" id="IPR001387">
    <property type="entry name" value="Cro/C1-type_HTH"/>
</dbReference>
<dbReference type="InterPro" id="IPR011051">
    <property type="entry name" value="RmlC_Cupin_sf"/>
</dbReference>
<dbReference type="STRING" id="200991.AUC31_16690"/>
<feature type="domain" description="HTH cro/C1-type" evidence="2">
    <location>
        <begin position="7"/>
        <end position="61"/>
    </location>
</feature>
<dbReference type="GO" id="GO:0003677">
    <property type="term" value="F:DNA binding"/>
    <property type="evidence" value="ECO:0007669"/>
    <property type="project" value="UniProtKB-KW"/>
</dbReference>
<dbReference type="PROSITE" id="PS50943">
    <property type="entry name" value="HTH_CROC1"/>
    <property type="match status" value="1"/>
</dbReference>